<evidence type="ECO:0000313" key="2">
    <source>
        <dbReference type="Proteomes" id="UP000308530"/>
    </source>
</evidence>
<dbReference type="Proteomes" id="UP000308530">
    <property type="component" value="Chromosome"/>
</dbReference>
<sequence>MAVHPNFAIKHIRPITEEGYETFCNDALVDLLRSMDFTYVNITEIFGNWRITALSDPYSESNRFVGAAQQVSQARWEELYKTDESTLMYLDAVQLVALGKFAPGPNTEFTWTAPTRIAISVTIKRHTGGHHIVWEAKGFKGATDGNGNIIHFGGLVT</sequence>
<proteinExistence type="predicted"/>
<evidence type="ECO:0000313" key="1">
    <source>
        <dbReference type="EMBL" id="QLF69779.1"/>
    </source>
</evidence>
<reference evidence="1 2" key="1">
    <citation type="submission" date="2020-06" db="EMBL/GenBank/DDBJ databases">
        <title>Genome sequence of Rhizobium sp strain ADMK78.</title>
        <authorList>
            <person name="Rahi P."/>
        </authorList>
    </citation>
    <scope>NUCLEOTIDE SEQUENCE [LARGE SCALE GENOMIC DNA]</scope>
    <source>
        <strain evidence="1 2">ADMK78</strain>
    </source>
</reference>
<evidence type="ECO:0008006" key="3">
    <source>
        <dbReference type="Google" id="ProtNLM"/>
    </source>
</evidence>
<accession>A0ABX6QMN0</accession>
<name>A0ABX6QMN0_9HYPH</name>
<dbReference type="RefSeq" id="WP_138288302.1">
    <property type="nucleotide sequence ID" value="NZ_CP058350.1"/>
</dbReference>
<gene>
    <name evidence="1" type="ORF">FE840_009610</name>
</gene>
<protein>
    <recommendedName>
        <fullName evidence="3">SnoaL-like domain-containing protein</fullName>
    </recommendedName>
</protein>
<keyword evidence="2" id="KW-1185">Reference proteome</keyword>
<organism evidence="1 2">
    <name type="scientific">Peteryoungia desertarenae</name>
    <dbReference type="NCBI Taxonomy" id="1813451"/>
    <lineage>
        <taxon>Bacteria</taxon>
        <taxon>Pseudomonadati</taxon>
        <taxon>Pseudomonadota</taxon>
        <taxon>Alphaproteobacteria</taxon>
        <taxon>Hyphomicrobiales</taxon>
        <taxon>Rhizobiaceae</taxon>
        <taxon>Peteryoungia</taxon>
    </lineage>
</organism>
<dbReference type="EMBL" id="CP058350">
    <property type="protein sequence ID" value="QLF69779.1"/>
    <property type="molecule type" value="Genomic_DNA"/>
</dbReference>